<reference evidence="3" key="2">
    <citation type="submission" date="2021-03" db="UniProtKB">
        <authorList>
            <consortium name="EnsemblPlants"/>
        </authorList>
    </citation>
    <scope>IDENTIFICATION</scope>
</reference>
<dbReference type="PANTHER" id="PTHR47718">
    <property type="entry name" value="OS01G0519700 PROTEIN"/>
    <property type="match status" value="1"/>
</dbReference>
<sequence length="403" mass="45410">MPTTLKISKIKRAVTCAGNSNTRRKVAGKRIARELEGEPIATKKSKKCGCGAMVYGSLTCNGKWELKKVCLEHSHTHSPSKSMIVTEYRLEELEKVSYIRRTLHFGNVVGFPNAKLHRRVFLTWLDAVGGSPPMAILTDQDSTMRKALEVVMPQTRHGWCLWHITEKFSVKLGKCKGYLDFKEELSDMDETMHIVIEGLKELEMKVKEKTTPALPISNVGKTGNRITPPSVNKKKCVGPSRQTPSSVARSVVYEAVGVESDECNPPLIEPNPVSIKDPPRKRGPGCVQSSRFMITVEEDRRRKSGGKNMQLKRLERSMRERRLQRKKTLMKVFNLRSLHIPLQTPLSDTVGNDIMDMPSPSFVPPNQFVGVDVDMEGYEDDVNATSILPPIFEDDFIRRHGLE</sequence>
<proteinExistence type="predicted"/>
<accession>A0A803NA34</accession>
<feature type="compositionally biased region" description="Polar residues" evidence="1">
    <location>
        <begin position="219"/>
        <end position="230"/>
    </location>
</feature>
<evidence type="ECO:0000259" key="2">
    <source>
        <dbReference type="Pfam" id="PF10551"/>
    </source>
</evidence>
<organism evidence="3 4">
    <name type="scientific">Chenopodium quinoa</name>
    <name type="common">Quinoa</name>
    <dbReference type="NCBI Taxonomy" id="63459"/>
    <lineage>
        <taxon>Eukaryota</taxon>
        <taxon>Viridiplantae</taxon>
        <taxon>Streptophyta</taxon>
        <taxon>Embryophyta</taxon>
        <taxon>Tracheophyta</taxon>
        <taxon>Spermatophyta</taxon>
        <taxon>Magnoliopsida</taxon>
        <taxon>eudicotyledons</taxon>
        <taxon>Gunneridae</taxon>
        <taxon>Pentapetalae</taxon>
        <taxon>Caryophyllales</taxon>
        <taxon>Chenopodiaceae</taxon>
        <taxon>Chenopodioideae</taxon>
        <taxon>Atripliceae</taxon>
        <taxon>Chenopodium</taxon>
    </lineage>
</organism>
<dbReference type="PANTHER" id="PTHR47718:SF13">
    <property type="entry name" value="OS09G0290500 PROTEIN"/>
    <property type="match status" value="1"/>
</dbReference>
<name>A0A803NA34_CHEQI</name>
<evidence type="ECO:0000256" key="1">
    <source>
        <dbReference type="SAM" id="MobiDB-lite"/>
    </source>
</evidence>
<evidence type="ECO:0000313" key="3">
    <source>
        <dbReference type="EnsemblPlants" id="AUR62042833-RA:cds"/>
    </source>
</evidence>
<evidence type="ECO:0000313" key="4">
    <source>
        <dbReference type="Proteomes" id="UP000596660"/>
    </source>
</evidence>
<protein>
    <recommendedName>
        <fullName evidence="2">MULE transposase domain-containing protein</fullName>
    </recommendedName>
</protein>
<feature type="domain" description="MULE transposase" evidence="2">
    <location>
        <begin position="118"/>
        <end position="166"/>
    </location>
</feature>
<dbReference type="Proteomes" id="UP000596660">
    <property type="component" value="Unplaced"/>
</dbReference>
<dbReference type="InterPro" id="IPR018289">
    <property type="entry name" value="MULE_transposase_dom"/>
</dbReference>
<feature type="region of interest" description="Disordered" evidence="1">
    <location>
        <begin position="215"/>
        <end position="243"/>
    </location>
</feature>
<feature type="region of interest" description="Disordered" evidence="1">
    <location>
        <begin position="263"/>
        <end position="287"/>
    </location>
</feature>
<keyword evidence="4" id="KW-1185">Reference proteome</keyword>
<reference evidence="3" key="1">
    <citation type="journal article" date="2017" name="Nature">
        <title>The genome of Chenopodium quinoa.</title>
        <authorList>
            <person name="Jarvis D.E."/>
            <person name="Ho Y.S."/>
            <person name="Lightfoot D.J."/>
            <person name="Schmoeckel S.M."/>
            <person name="Li B."/>
            <person name="Borm T.J.A."/>
            <person name="Ohyanagi H."/>
            <person name="Mineta K."/>
            <person name="Michell C.T."/>
            <person name="Saber N."/>
            <person name="Kharbatia N.M."/>
            <person name="Rupper R.R."/>
            <person name="Sharp A.R."/>
            <person name="Dally N."/>
            <person name="Boughton B.A."/>
            <person name="Woo Y.H."/>
            <person name="Gao G."/>
            <person name="Schijlen E.G.W.M."/>
            <person name="Guo X."/>
            <person name="Momin A.A."/>
            <person name="Negrao S."/>
            <person name="Al-Babili S."/>
            <person name="Gehring C."/>
            <person name="Roessner U."/>
            <person name="Jung C."/>
            <person name="Murphy K."/>
            <person name="Arold S.T."/>
            <person name="Gojobori T."/>
            <person name="van der Linden C.G."/>
            <person name="van Loo E.N."/>
            <person name="Jellen E.N."/>
            <person name="Maughan P.J."/>
            <person name="Tester M."/>
        </authorList>
    </citation>
    <scope>NUCLEOTIDE SEQUENCE [LARGE SCALE GENOMIC DNA]</scope>
    <source>
        <strain evidence="3">cv. PI 614886</strain>
    </source>
</reference>
<dbReference type="Pfam" id="PF10551">
    <property type="entry name" value="MULE"/>
    <property type="match status" value="1"/>
</dbReference>
<dbReference type="EnsemblPlants" id="AUR62042833-RA">
    <property type="protein sequence ID" value="AUR62042833-RA:cds"/>
    <property type="gene ID" value="AUR62042833"/>
</dbReference>
<dbReference type="AlphaFoldDB" id="A0A803NA34"/>
<dbReference type="Gramene" id="AUR62042833-RA">
    <property type="protein sequence ID" value="AUR62042833-RA:cds"/>
    <property type="gene ID" value="AUR62042833"/>
</dbReference>